<protein>
    <submittedName>
        <fullName evidence="15">Uncharacterized protein</fullName>
    </submittedName>
</protein>
<name>A0A9Q0CEX2_9POAL</name>
<dbReference type="PROSITE" id="PS50026">
    <property type="entry name" value="EGF_3"/>
    <property type="match status" value="1"/>
</dbReference>
<reference evidence="15" key="1">
    <citation type="journal article" date="2022" name="Cell">
        <title>Repeat-based holocentromeres influence genome architecture and karyotype evolution.</title>
        <authorList>
            <person name="Hofstatter P.G."/>
            <person name="Thangavel G."/>
            <person name="Lux T."/>
            <person name="Neumann P."/>
            <person name="Vondrak T."/>
            <person name="Novak P."/>
            <person name="Zhang M."/>
            <person name="Costa L."/>
            <person name="Castellani M."/>
            <person name="Scott A."/>
            <person name="Toegelov H."/>
            <person name="Fuchs J."/>
            <person name="Mata-Sucre Y."/>
            <person name="Dias Y."/>
            <person name="Vanzela A.L.L."/>
            <person name="Huettel B."/>
            <person name="Almeida C.C.S."/>
            <person name="Simkova H."/>
            <person name="Souza G."/>
            <person name="Pedrosa-Harand A."/>
            <person name="Macas J."/>
            <person name="Mayer K.F.X."/>
            <person name="Houben A."/>
            <person name="Marques A."/>
        </authorList>
    </citation>
    <scope>NUCLEOTIDE SEQUENCE</scope>
    <source>
        <strain evidence="15">RhyBre1mFocal</strain>
    </source>
</reference>
<proteinExistence type="predicted"/>
<dbReference type="FunFam" id="1.10.510.10:FF:000084">
    <property type="entry name" value="Wall-associated receptor kinase 2"/>
    <property type="match status" value="1"/>
</dbReference>
<dbReference type="Gene3D" id="1.10.510.10">
    <property type="entry name" value="Transferase(Phosphotransferase) domain 1"/>
    <property type="match status" value="1"/>
</dbReference>
<dbReference type="FunFam" id="2.10.25.10:FF:000038">
    <property type="entry name" value="Fibrillin 2"/>
    <property type="match status" value="1"/>
</dbReference>
<sequence>MLVVMGSNALGYMMLKGALSSLYQSGCMASSNRLSEHSLDNSSCKGMGCCQASISFPSNFFLIWIGYSSSGDYFGNLHDNSNFDICCYAMFVEVKRFKFSTTYLTTPGSFENDAVNLPVVVDFTISNETCEYARQSMASYACVSIHSTCNNHNNGLGYSCKYVSGYQGNPYIPHGCQDIDECLNSSKCYGICTNTPGSFKCECPPDTHGNGSIPRDCYKNETKIQLWSKIVIGTCLSIVVLLLLSLLIYWVYQRKKIATGKKNYFQQHGGHLLLEKLKSEQGFSFRLFKEEELKEATNYFDKENIVGEGGNGVVYKGIMNNRRIAIKRSKTIGERELKEFGKEILILSQVNHKNIVKSLGCCLEVEIPILVFEFISEGTLFDLLHGKLGISIPLGTRLRIAQEAAEALAYLHSWASPPIVHRDVKTSNILLDENFVAKVSDFGASIFAPGGHDQFVTHVQGTRGYLDPAYLQSGELTVKSDVYSFGVVLLELLTRKKAFHMEGVETRCLVADFLSSTKDNNVAAILDDEITRDAESMRHITEVLKLASECLHIEGEKRPKMQQVAATLDASIRATDNMQHQVIEIS</sequence>
<keyword evidence="6 11" id="KW-0547">Nucleotide-binding</keyword>
<keyword evidence="8 11" id="KW-0067">ATP-binding</keyword>
<feature type="disulfide bond" evidence="10">
    <location>
        <begin position="182"/>
        <end position="192"/>
    </location>
</feature>
<evidence type="ECO:0000256" key="7">
    <source>
        <dbReference type="ARBA" id="ARBA00022777"/>
    </source>
</evidence>
<dbReference type="GO" id="GO:0005886">
    <property type="term" value="C:plasma membrane"/>
    <property type="evidence" value="ECO:0007669"/>
    <property type="project" value="TreeGrafter"/>
</dbReference>
<dbReference type="InterPro" id="IPR000152">
    <property type="entry name" value="EGF-type_Asp/Asn_hydroxyl_site"/>
</dbReference>
<dbReference type="PROSITE" id="PS00107">
    <property type="entry name" value="PROTEIN_KINASE_ATP"/>
    <property type="match status" value="1"/>
</dbReference>
<dbReference type="InterPro" id="IPR000742">
    <property type="entry name" value="EGF"/>
</dbReference>
<evidence type="ECO:0000256" key="1">
    <source>
        <dbReference type="ARBA" id="ARBA00022527"/>
    </source>
</evidence>
<evidence type="ECO:0000256" key="4">
    <source>
        <dbReference type="ARBA" id="ARBA00022729"/>
    </source>
</evidence>
<dbReference type="EMBL" id="JAMQYH010000003">
    <property type="protein sequence ID" value="KAJ1692254.1"/>
    <property type="molecule type" value="Genomic_DNA"/>
</dbReference>
<keyword evidence="4" id="KW-0732">Signal</keyword>
<evidence type="ECO:0000256" key="5">
    <source>
        <dbReference type="ARBA" id="ARBA00022737"/>
    </source>
</evidence>
<dbReference type="InterPro" id="IPR008271">
    <property type="entry name" value="Ser/Thr_kinase_AS"/>
</dbReference>
<dbReference type="GO" id="GO:0007166">
    <property type="term" value="P:cell surface receptor signaling pathway"/>
    <property type="evidence" value="ECO:0007669"/>
    <property type="project" value="InterPro"/>
</dbReference>
<keyword evidence="5" id="KW-0677">Repeat</keyword>
<dbReference type="InterPro" id="IPR000719">
    <property type="entry name" value="Prot_kinase_dom"/>
</dbReference>
<feature type="domain" description="EGF-like" evidence="14">
    <location>
        <begin position="178"/>
        <end position="213"/>
    </location>
</feature>
<dbReference type="SUPFAM" id="SSF57196">
    <property type="entry name" value="EGF/Laminin"/>
    <property type="match status" value="1"/>
</dbReference>
<evidence type="ECO:0000313" key="15">
    <source>
        <dbReference type="EMBL" id="KAJ1692254.1"/>
    </source>
</evidence>
<dbReference type="GO" id="GO:0005509">
    <property type="term" value="F:calcium ion binding"/>
    <property type="evidence" value="ECO:0007669"/>
    <property type="project" value="InterPro"/>
</dbReference>
<evidence type="ECO:0000256" key="9">
    <source>
        <dbReference type="ARBA" id="ARBA00023157"/>
    </source>
</evidence>
<evidence type="ECO:0000256" key="6">
    <source>
        <dbReference type="ARBA" id="ARBA00022741"/>
    </source>
</evidence>
<dbReference type="SMART" id="SM00179">
    <property type="entry name" value="EGF_CA"/>
    <property type="match status" value="1"/>
</dbReference>
<comment type="caution">
    <text evidence="15">The sequence shown here is derived from an EMBL/GenBank/DDBJ whole genome shotgun (WGS) entry which is preliminary data.</text>
</comment>
<evidence type="ECO:0000256" key="8">
    <source>
        <dbReference type="ARBA" id="ARBA00022840"/>
    </source>
</evidence>
<dbReference type="Pfam" id="PF00069">
    <property type="entry name" value="Pkinase"/>
    <property type="match status" value="1"/>
</dbReference>
<evidence type="ECO:0000256" key="3">
    <source>
        <dbReference type="ARBA" id="ARBA00022679"/>
    </source>
</evidence>
<dbReference type="OrthoDB" id="786894at2759"/>
<organism evidence="15 16">
    <name type="scientific">Rhynchospora breviuscula</name>
    <dbReference type="NCBI Taxonomy" id="2022672"/>
    <lineage>
        <taxon>Eukaryota</taxon>
        <taxon>Viridiplantae</taxon>
        <taxon>Streptophyta</taxon>
        <taxon>Embryophyta</taxon>
        <taxon>Tracheophyta</taxon>
        <taxon>Spermatophyta</taxon>
        <taxon>Magnoliopsida</taxon>
        <taxon>Liliopsida</taxon>
        <taxon>Poales</taxon>
        <taxon>Cyperaceae</taxon>
        <taxon>Cyperoideae</taxon>
        <taxon>Rhynchosporeae</taxon>
        <taxon>Rhynchospora</taxon>
    </lineage>
</organism>
<dbReference type="SMART" id="SM00220">
    <property type="entry name" value="S_TKc"/>
    <property type="match status" value="1"/>
</dbReference>
<keyword evidence="12" id="KW-0472">Membrane</keyword>
<keyword evidence="9 10" id="KW-1015">Disulfide bond</keyword>
<evidence type="ECO:0000259" key="13">
    <source>
        <dbReference type="PROSITE" id="PS50011"/>
    </source>
</evidence>
<dbReference type="PROSITE" id="PS00108">
    <property type="entry name" value="PROTEIN_KINASE_ST"/>
    <property type="match status" value="1"/>
</dbReference>
<keyword evidence="3" id="KW-0808">Transferase</keyword>
<dbReference type="PROSITE" id="PS01187">
    <property type="entry name" value="EGF_CA"/>
    <property type="match status" value="1"/>
</dbReference>
<dbReference type="PROSITE" id="PS50011">
    <property type="entry name" value="PROTEIN_KINASE_DOM"/>
    <property type="match status" value="1"/>
</dbReference>
<dbReference type="Gene3D" id="2.10.25.10">
    <property type="entry name" value="Laminin"/>
    <property type="match status" value="1"/>
</dbReference>
<feature type="binding site" evidence="11">
    <location>
        <position position="327"/>
    </location>
    <ligand>
        <name>ATP</name>
        <dbReference type="ChEBI" id="CHEBI:30616"/>
    </ligand>
</feature>
<dbReference type="GO" id="GO:0005524">
    <property type="term" value="F:ATP binding"/>
    <property type="evidence" value="ECO:0007669"/>
    <property type="project" value="UniProtKB-UniRule"/>
</dbReference>
<feature type="domain" description="Protein kinase" evidence="13">
    <location>
        <begin position="300"/>
        <end position="583"/>
    </location>
</feature>
<keyword evidence="12" id="KW-1133">Transmembrane helix</keyword>
<gene>
    <name evidence="15" type="ORF">LUZ63_008952</name>
</gene>
<dbReference type="PANTHER" id="PTHR27005">
    <property type="entry name" value="WALL-ASSOCIATED RECEPTOR KINASE-LIKE 21"/>
    <property type="match status" value="1"/>
</dbReference>
<comment type="caution">
    <text evidence="10">Lacks conserved residue(s) required for the propagation of feature annotation.</text>
</comment>
<dbReference type="InterPro" id="IPR017441">
    <property type="entry name" value="Protein_kinase_ATP_BS"/>
</dbReference>
<keyword evidence="7" id="KW-0418">Kinase</keyword>
<dbReference type="InterPro" id="IPR018097">
    <property type="entry name" value="EGF_Ca-bd_CS"/>
</dbReference>
<dbReference type="SUPFAM" id="SSF56112">
    <property type="entry name" value="Protein kinase-like (PK-like)"/>
    <property type="match status" value="1"/>
</dbReference>
<dbReference type="InterPro" id="IPR011009">
    <property type="entry name" value="Kinase-like_dom_sf"/>
</dbReference>
<dbReference type="PROSITE" id="PS00010">
    <property type="entry name" value="ASX_HYDROXYL"/>
    <property type="match status" value="1"/>
</dbReference>
<dbReference type="AlphaFoldDB" id="A0A9Q0CEX2"/>
<keyword evidence="16" id="KW-1185">Reference proteome</keyword>
<dbReference type="GO" id="GO:0004674">
    <property type="term" value="F:protein serine/threonine kinase activity"/>
    <property type="evidence" value="ECO:0007669"/>
    <property type="project" value="UniProtKB-KW"/>
</dbReference>
<accession>A0A9Q0CEX2</accession>
<evidence type="ECO:0000256" key="2">
    <source>
        <dbReference type="ARBA" id="ARBA00022536"/>
    </source>
</evidence>
<keyword evidence="1" id="KW-0723">Serine/threonine-protein kinase</keyword>
<evidence type="ECO:0000259" key="14">
    <source>
        <dbReference type="PROSITE" id="PS50026"/>
    </source>
</evidence>
<evidence type="ECO:0000313" key="16">
    <source>
        <dbReference type="Proteomes" id="UP001151287"/>
    </source>
</evidence>
<dbReference type="Proteomes" id="UP001151287">
    <property type="component" value="Unassembled WGS sequence"/>
</dbReference>
<dbReference type="CDD" id="cd00054">
    <property type="entry name" value="EGF_CA"/>
    <property type="match status" value="1"/>
</dbReference>
<keyword evidence="12" id="KW-0812">Transmembrane</keyword>
<keyword evidence="2 10" id="KW-0245">EGF-like domain</keyword>
<evidence type="ECO:0000256" key="11">
    <source>
        <dbReference type="PROSITE-ProRule" id="PRU10141"/>
    </source>
</evidence>
<evidence type="ECO:0000256" key="10">
    <source>
        <dbReference type="PROSITE-ProRule" id="PRU00076"/>
    </source>
</evidence>
<dbReference type="PANTHER" id="PTHR27005:SF479">
    <property type="entry name" value="OS06G0706600 PROTEIN"/>
    <property type="match status" value="1"/>
</dbReference>
<feature type="transmembrane region" description="Helical" evidence="12">
    <location>
        <begin position="226"/>
        <end position="252"/>
    </location>
</feature>
<evidence type="ECO:0000256" key="12">
    <source>
        <dbReference type="SAM" id="Phobius"/>
    </source>
</evidence>
<dbReference type="InterPro" id="IPR001881">
    <property type="entry name" value="EGF-like_Ca-bd_dom"/>
</dbReference>
<dbReference type="InterPro" id="IPR045274">
    <property type="entry name" value="WAK-like"/>
</dbReference>
<dbReference type="Gene3D" id="3.30.200.20">
    <property type="entry name" value="Phosphorylase Kinase, domain 1"/>
    <property type="match status" value="1"/>
</dbReference>